<name>A0A2S7VKK5_PHOAN</name>
<dbReference type="GO" id="GO:0006355">
    <property type="term" value="P:regulation of DNA-templated transcription"/>
    <property type="evidence" value="ECO:0007669"/>
    <property type="project" value="InterPro"/>
</dbReference>
<keyword evidence="1" id="KW-1133">Transmembrane helix</keyword>
<dbReference type="EMBL" id="MSCJ01000003">
    <property type="protein sequence ID" value="PQJ62598.1"/>
    <property type="molecule type" value="Genomic_DNA"/>
</dbReference>
<organism evidence="2 3">
    <name type="scientific">Photobacterium angustum</name>
    <dbReference type="NCBI Taxonomy" id="661"/>
    <lineage>
        <taxon>Bacteria</taxon>
        <taxon>Pseudomonadati</taxon>
        <taxon>Pseudomonadota</taxon>
        <taxon>Gammaproteobacteria</taxon>
        <taxon>Vibrionales</taxon>
        <taxon>Vibrionaceae</taxon>
        <taxon>Photobacterium</taxon>
    </lineage>
</organism>
<dbReference type="InterPro" id="IPR016032">
    <property type="entry name" value="Sig_transdc_resp-reg_C-effctor"/>
</dbReference>
<evidence type="ECO:0000256" key="1">
    <source>
        <dbReference type="SAM" id="Phobius"/>
    </source>
</evidence>
<feature type="transmembrane region" description="Helical" evidence="1">
    <location>
        <begin position="111"/>
        <end position="128"/>
    </location>
</feature>
<reference evidence="2 3" key="1">
    <citation type="submission" date="2016-12" db="EMBL/GenBank/DDBJ databases">
        <title>Diversity of luminous bacteria.</title>
        <authorList>
            <person name="Yoshizawa S."/>
            <person name="Kogure K."/>
        </authorList>
    </citation>
    <scope>NUCLEOTIDE SEQUENCE [LARGE SCALE GENOMIC DNA]</scope>
    <source>
        <strain evidence="2 3">LC1-200</strain>
    </source>
</reference>
<accession>A0A2S7VKK5</accession>
<evidence type="ECO:0000313" key="3">
    <source>
        <dbReference type="Proteomes" id="UP000238730"/>
    </source>
</evidence>
<dbReference type="GO" id="GO:0003677">
    <property type="term" value="F:DNA binding"/>
    <property type="evidence" value="ECO:0007669"/>
    <property type="project" value="InterPro"/>
</dbReference>
<evidence type="ECO:0008006" key="4">
    <source>
        <dbReference type="Google" id="ProtNLM"/>
    </source>
</evidence>
<keyword evidence="1" id="KW-0812">Transmembrane</keyword>
<dbReference type="Proteomes" id="UP000238730">
    <property type="component" value="Unassembled WGS sequence"/>
</dbReference>
<sequence length="222" mass="25452">MTYNIGRATYYPSLNLISINNQEIILEFNEVKILNFLIKNTNKITTIKNIKDVCYPNDSHAEDVINITINNIKKLVNSYQNSSTFLISCVGFIYFKSIGIDKGDASLLKHFLVYLSLTLMLVSVLLLLNAPNKEYVDDGLYLYQINNNGHTVKVINNIDNKIDSNIINELKLVNENITIFYFEDKYNVTFSILSAKKNNKSHVVNKKNTNLLFSELDRVLKI</sequence>
<dbReference type="SUPFAM" id="SSF46894">
    <property type="entry name" value="C-terminal effector domain of the bipartite response regulators"/>
    <property type="match status" value="1"/>
</dbReference>
<dbReference type="RefSeq" id="WP_105062392.1">
    <property type="nucleotide sequence ID" value="NZ_MSCJ01000003.1"/>
</dbReference>
<proteinExistence type="predicted"/>
<dbReference type="Gene3D" id="1.10.10.10">
    <property type="entry name" value="Winged helix-like DNA-binding domain superfamily/Winged helix DNA-binding domain"/>
    <property type="match status" value="1"/>
</dbReference>
<comment type="caution">
    <text evidence="2">The sequence shown here is derived from an EMBL/GenBank/DDBJ whole genome shotgun (WGS) entry which is preliminary data.</text>
</comment>
<gene>
    <name evidence="2" type="ORF">BTO08_20440</name>
</gene>
<protein>
    <recommendedName>
        <fullName evidence="4">OmpR/PhoB-type domain-containing protein</fullName>
    </recommendedName>
</protein>
<feature type="transmembrane region" description="Helical" evidence="1">
    <location>
        <begin position="82"/>
        <end position="99"/>
    </location>
</feature>
<dbReference type="OrthoDB" id="5830025at2"/>
<keyword evidence="1" id="KW-0472">Membrane</keyword>
<evidence type="ECO:0000313" key="2">
    <source>
        <dbReference type="EMBL" id="PQJ62598.1"/>
    </source>
</evidence>
<dbReference type="InterPro" id="IPR036388">
    <property type="entry name" value="WH-like_DNA-bd_sf"/>
</dbReference>
<dbReference type="AlphaFoldDB" id="A0A2S7VKK5"/>